<evidence type="ECO:0000313" key="5">
    <source>
        <dbReference type="EMBL" id="RVU36898.1"/>
    </source>
</evidence>
<protein>
    <submittedName>
        <fullName evidence="5">ABC transporter substrate-binding protein</fullName>
    </submittedName>
</protein>
<evidence type="ECO:0000256" key="1">
    <source>
        <dbReference type="ARBA" id="ARBA00004418"/>
    </source>
</evidence>
<keyword evidence="6" id="KW-1185">Reference proteome</keyword>
<organism evidence="5 6">
    <name type="scientific">Hwanghaeella grinnelliae</name>
    <dbReference type="NCBI Taxonomy" id="2500179"/>
    <lineage>
        <taxon>Bacteria</taxon>
        <taxon>Pseudomonadati</taxon>
        <taxon>Pseudomonadota</taxon>
        <taxon>Alphaproteobacteria</taxon>
        <taxon>Rhodospirillales</taxon>
        <taxon>Rhodospirillaceae</taxon>
        <taxon>Hwanghaeella</taxon>
    </lineage>
</organism>
<dbReference type="PANTHER" id="PTHR30290:SF38">
    <property type="entry name" value="D,D-DIPEPTIDE-BINDING PERIPLASMIC PROTEIN DDPA-RELATED"/>
    <property type="match status" value="1"/>
</dbReference>
<evidence type="ECO:0000313" key="6">
    <source>
        <dbReference type="Proteomes" id="UP000287447"/>
    </source>
</evidence>
<evidence type="ECO:0000256" key="2">
    <source>
        <dbReference type="ARBA" id="ARBA00005695"/>
    </source>
</evidence>
<evidence type="ECO:0000259" key="4">
    <source>
        <dbReference type="Pfam" id="PF00496"/>
    </source>
</evidence>
<dbReference type="Pfam" id="PF00496">
    <property type="entry name" value="SBP_bac_5"/>
    <property type="match status" value="1"/>
</dbReference>
<dbReference type="InterPro" id="IPR000914">
    <property type="entry name" value="SBP_5_dom"/>
</dbReference>
<gene>
    <name evidence="5" type="ORF">EOI86_12380</name>
</gene>
<dbReference type="SUPFAM" id="SSF53850">
    <property type="entry name" value="Periplasmic binding protein-like II"/>
    <property type="match status" value="1"/>
</dbReference>
<comment type="similarity">
    <text evidence="2">Belongs to the bacterial solute-binding protein 5 family.</text>
</comment>
<dbReference type="InterPro" id="IPR030678">
    <property type="entry name" value="Peptide/Ni-bd"/>
</dbReference>
<dbReference type="AlphaFoldDB" id="A0A3S2WA39"/>
<reference evidence="6" key="1">
    <citation type="submission" date="2019-01" db="EMBL/GenBank/DDBJ databases">
        <title>Gri0909 isolated from a small marine red alga.</title>
        <authorList>
            <person name="Kim J."/>
            <person name="Jeong S.E."/>
            <person name="Jeon C.O."/>
        </authorList>
    </citation>
    <scope>NUCLEOTIDE SEQUENCE [LARGE SCALE GENOMIC DNA]</scope>
    <source>
        <strain evidence="6">Gri0909</strain>
    </source>
</reference>
<dbReference type="Gene3D" id="3.40.190.10">
    <property type="entry name" value="Periplasmic binding protein-like II"/>
    <property type="match status" value="1"/>
</dbReference>
<name>A0A3S2WA39_9PROT</name>
<dbReference type="InterPro" id="IPR039424">
    <property type="entry name" value="SBP_5"/>
</dbReference>
<dbReference type="PANTHER" id="PTHR30290">
    <property type="entry name" value="PERIPLASMIC BINDING COMPONENT OF ABC TRANSPORTER"/>
    <property type="match status" value="1"/>
</dbReference>
<dbReference type="GO" id="GO:1904680">
    <property type="term" value="F:peptide transmembrane transporter activity"/>
    <property type="evidence" value="ECO:0007669"/>
    <property type="project" value="TreeGrafter"/>
</dbReference>
<accession>A0A3S2WA39</accession>
<dbReference type="GO" id="GO:0030288">
    <property type="term" value="C:outer membrane-bounded periplasmic space"/>
    <property type="evidence" value="ECO:0007669"/>
    <property type="project" value="UniProtKB-ARBA"/>
</dbReference>
<dbReference type="GO" id="GO:0043190">
    <property type="term" value="C:ATP-binding cassette (ABC) transporter complex"/>
    <property type="evidence" value="ECO:0007669"/>
    <property type="project" value="InterPro"/>
</dbReference>
<sequence length="488" mass="52759">MVALAATAGFAATGGAFAKDSLTMGVGLEPPHLDPTAGAAAAIDEIVYANLFEGLTRIDRNGAVQPGLAESWTISDDRLTYTFTLRDGVTFHDGASFDSSDVKFSLDRARAETSTNAQKGLFEGIASVEAPDPKTVIVTLKQPEGNFLWNMGWGDAVMVDPASAESNNTNPVGTGPFKLARWTKGDSVMLTRRDDYWGKAPALKSVTFKFIPDASAQVAALLAGDVDAMPNMGAPETLAQFEADPRFEVVVGTTEGETLLVLNQRRDLFKDPKVRRAIAHAIDKQAIVDGAMFGFGTPIGSHFAPHNPAYLDLTGVAPYDPEKAKSLLAEAGHADGLKLVMKLPPPSYARRGGEIIAAQLRAVGIETELVNVEWGQWLSDVFKGDHDFDLTIVSHTEPLDIGIYARPDYYFGYHSDAFNAVMDEIRDTADEAKRTKLYQKAQTILAEDTANVFLFQLAKTGVRAAKLDGLWENAPIQANDVTGVHWRK</sequence>
<feature type="domain" description="Solute-binding protein family 5" evidence="4">
    <location>
        <begin position="64"/>
        <end position="391"/>
    </location>
</feature>
<dbReference type="CDD" id="cd08494">
    <property type="entry name" value="PBP2_NikA_DppA_OppA_like_6"/>
    <property type="match status" value="1"/>
</dbReference>
<dbReference type="EMBL" id="SADE01000002">
    <property type="protein sequence ID" value="RVU36898.1"/>
    <property type="molecule type" value="Genomic_DNA"/>
</dbReference>
<dbReference type="Gene3D" id="3.10.105.10">
    <property type="entry name" value="Dipeptide-binding Protein, Domain 3"/>
    <property type="match status" value="1"/>
</dbReference>
<comment type="subcellular location">
    <subcellularLocation>
        <location evidence="1">Periplasm</location>
    </subcellularLocation>
</comment>
<dbReference type="GO" id="GO:0015833">
    <property type="term" value="P:peptide transport"/>
    <property type="evidence" value="ECO:0007669"/>
    <property type="project" value="TreeGrafter"/>
</dbReference>
<dbReference type="PIRSF" id="PIRSF002741">
    <property type="entry name" value="MppA"/>
    <property type="match status" value="1"/>
</dbReference>
<keyword evidence="3" id="KW-0732">Signal</keyword>
<evidence type="ECO:0000256" key="3">
    <source>
        <dbReference type="ARBA" id="ARBA00022729"/>
    </source>
</evidence>
<dbReference type="OrthoDB" id="9803988at2"/>
<proteinExistence type="inferred from homology"/>
<dbReference type="Proteomes" id="UP000287447">
    <property type="component" value="Unassembled WGS sequence"/>
</dbReference>
<comment type="caution">
    <text evidence="5">The sequence shown here is derived from an EMBL/GenBank/DDBJ whole genome shotgun (WGS) entry which is preliminary data.</text>
</comment>